<dbReference type="Pfam" id="PF00675">
    <property type="entry name" value="Peptidase_M16"/>
    <property type="match status" value="1"/>
</dbReference>
<dbReference type="PANTHER" id="PTHR11851">
    <property type="entry name" value="METALLOPROTEASE"/>
    <property type="match status" value="1"/>
</dbReference>
<feature type="domain" description="Peptidase M16 N-terminal" evidence="2">
    <location>
        <begin position="38"/>
        <end position="175"/>
    </location>
</feature>
<protein>
    <submittedName>
        <fullName evidence="4">Zinc protease</fullName>
    </submittedName>
</protein>
<dbReference type="STRING" id="1685378.AVO44_10550"/>
<name>A0A0X3TW80_9RHOB</name>
<dbReference type="Pfam" id="PF05193">
    <property type="entry name" value="Peptidase_M16_C"/>
    <property type="match status" value="1"/>
</dbReference>
<dbReference type="Proteomes" id="UP000053690">
    <property type="component" value="Unassembled WGS sequence"/>
</dbReference>
<dbReference type="InterPro" id="IPR050361">
    <property type="entry name" value="MPP/UQCRC_Complex"/>
</dbReference>
<accession>A0A0X3TW80</accession>
<dbReference type="EMBL" id="LQBP01000005">
    <property type="protein sequence ID" value="KUJ78826.1"/>
    <property type="molecule type" value="Genomic_DNA"/>
</dbReference>
<keyword evidence="4" id="KW-0645">Protease</keyword>
<evidence type="ECO:0000256" key="1">
    <source>
        <dbReference type="SAM" id="SignalP"/>
    </source>
</evidence>
<dbReference type="PANTHER" id="PTHR11851:SF224">
    <property type="entry name" value="PROCESSING PROTEASE"/>
    <property type="match status" value="1"/>
</dbReference>
<gene>
    <name evidence="4" type="ORF">AVO44_10550</name>
</gene>
<dbReference type="InterPro" id="IPR011765">
    <property type="entry name" value="Pept_M16_N"/>
</dbReference>
<feature type="signal peptide" evidence="1">
    <location>
        <begin position="1"/>
        <end position="19"/>
    </location>
</feature>
<dbReference type="GO" id="GO:0006508">
    <property type="term" value="P:proteolysis"/>
    <property type="evidence" value="ECO:0007669"/>
    <property type="project" value="UniProtKB-KW"/>
</dbReference>
<keyword evidence="5" id="KW-1185">Reference proteome</keyword>
<dbReference type="InterPro" id="IPR011249">
    <property type="entry name" value="Metalloenz_LuxS/M16"/>
</dbReference>
<feature type="chain" id="PRO_5007054431" evidence="1">
    <location>
        <begin position="20"/>
        <end position="434"/>
    </location>
</feature>
<dbReference type="InterPro" id="IPR007863">
    <property type="entry name" value="Peptidase_M16_C"/>
</dbReference>
<proteinExistence type="predicted"/>
<keyword evidence="4" id="KW-0378">Hydrolase</keyword>
<comment type="caution">
    <text evidence="4">The sequence shown here is derived from an EMBL/GenBank/DDBJ whole genome shotgun (WGS) entry which is preliminary data.</text>
</comment>
<dbReference type="OrthoDB" id="9811314at2"/>
<evidence type="ECO:0000313" key="5">
    <source>
        <dbReference type="Proteomes" id="UP000053690"/>
    </source>
</evidence>
<dbReference type="AlphaFoldDB" id="A0A0X3TW80"/>
<evidence type="ECO:0000313" key="4">
    <source>
        <dbReference type="EMBL" id="KUJ78826.1"/>
    </source>
</evidence>
<evidence type="ECO:0000259" key="3">
    <source>
        <dbReference type="Pfam" id="PF05193"/>
    </source>
</evidence>
<organism evidence="4 5">
    <name type="scientific">Ruegeria profundi</name>
    <dbReference type="NCBI Taxonomy" id="1685378"/>
    <lineage>
        <taxon>Bacteria</taxon>
        <taxon>Pseudomonadati</taxon>
        <taxon>Pseudomonadota</taxon>
        <taxon>Alphaproteobacteria</taxon>
        <taxon>Rhodobacterales</taxon>
        <taxon>Roseobacteraceae</taxon>
        <taxon>Ruegeria</taxon>
    </lineage>
</organism>
<dbReference type="GO" id="GO:0008233">
    <property type="term" value="F:peptidase activity"/>
    <property type="evidence" value="ECO:0007669"/>
    <property type="project" value="UniProtKB-KW"/>
</dbReference>
<dbReference type="RefSeq" id="WP_068336537.1">
    <property type="nucleotide sequence ID" value="NZ_LQBP01000005.1"/>
</dbReference>
<dbReference type="GO" id="GO:0046872">
    <property type="term" value="F:metal ion binding"/>
    <property type="evidence" value="ECO:0007669"/>
    <property type="project" value="InterPro"/>
</dbReference>
<keyword evidence="1" id="KW-0732">Signal</keyword>
<feature type="domain" description="Peptidase M16 C-terminal" evidence="3">
    <location>
        <begin position="187"/>
        <end position="361"/>
    </location>
</feature>
<dbReference type="Gene3D" id="3.30.830.10">
    <property type="entry name" value="Metalloenzyme, LuxS/M16 peptidase-like"/>
    <property type="match status" value="2"/>
</dbReference>
<dbReference type="SUPFAM" id="SSF63411">
    <property type="entry name" value="LuxS/MPP-like metallohydrolase"/>
    <property type="match status" value="2"/>
</dbReference>
<sequence>MKRIFATLIAFVIALPAWAAIEIKEVTSPGGITAWLVEDHSIPFTALELRFRGGTSLDDPDKRGAVYLMSGLIEEGAGDMDARTYARELEALAASFQYDASDDSVSISAQFLTENRDEVIDLLRTTIHEPRFDEDAVERVKAQILSGLRSDQTDPNDIAGRNFARMAYGDHPYGSEGKGSIESVGALTRDDVVAAYDSVFAKDRLYVGAVGDITAEELGALLDTLLADLPETGKPIPERAEVNIPGGVSVVEFDTPQSVALFGHAGIDRDDPDFFAAFILNHILGGGGFESRLMQEVREKRGLTYGIATYLVPKDLASVYLGSVSSSNDRIAEAVEVIRAEWARAATEGVTQKELDDAKTYLTGAYPLRFDGNGRIAGIMVGMQMENLPIDYIATRNDKVNAVTLEEVNRVASELLNPEGLHFTIVGKPEGLDG</sequence>
<evidence type="ECO:0000259" key="2">
    <source>
        <dbReference type="Pfam" id="PF00675"/>
    </source>
</evidence>
<reference evidence="5" key="1">
    <citation type="submission" date="2015-12" db="EMBL/GenBank/DDBJ databases">
        <authorList>
            <person name="Zhang G."/>
            <person name="Stingl U."/>
        </authorList>
    </citation>
    <scope>NUCLEOTIDE SEQUENCE [LARGE SCALE GENOMIC DNA]</scope>
    <source>
        <strain evidence="5">ZGT108</strain>
    </source>
</reference>